<comment type="caution">
    <text evidence="2">The sequence shown here is derived from an EMBL/GenBank/DDBJ whole genome shotgun (WGS) entry which is preliminary data.</text>
</comment>
<dbReference type="AlphaFoldDB" id="A0A6V8N6Y9"/>
<evidence type="ECO:0000313" key="2">
    <source>
        <dbReference type="EMBL" id="GFO68352.1"/>
    </source>
</evidence>
<accession>A0A6V8N6Y9</accession>
<evidence type="ECO:0000313" key="3">
    <source>
        <dbReference type="Proteomes" id="UP000587586"/>
    </source>
</evidence>
<gene>
    <name evidence="2" type="ORF">GMLC_19310</name>
</gene>
<protein>
    <submittedName>
        <fullName evidence="2">Uncharacterized protein</fullName>
    </submittedName>
</protein>
<organism evidence="2 3">
    <name type="scientific">Geomonas limicola</name>
    <dbReference type="NCBI Taxonomy" id="2740186"/>
    <lineage>
        <taxon>Bacteria</taxon>
        <taxon>Pseudomonadati</taxon>
        <taxon>Thermodesulfobacteriota</taxon>
        <taxon>Desulfuromonadia</taxon>
        <taxon>Geobacterales</taxon>
        <taxon>Geobacteraceae</taxon>
        <taxon>Geomonas</taxon>
    </lineage>
</organism>
<dbReference type="EMBL" id="BLXZ01000003">
    <property type="protein sequence ID" value="GFO68352.1"/>
    <property type="molecule type" value="Genomic_DNA"/>
</dbReference>
<keyword evidence="1" id="KW-0812">Transmembrane</keyword>
<feature type="transmembrane region" description="Helical" evidence="1">
    <location>
        <begin position="131"/>
        <end position="150"/>
    </location>
</feature>
<evidence type="ECO:0000256" key="1">
    <source>
        <dbReference type="SAM" id="Phobius"/>
    </source>
</evidence>
<dbReference type="Proteomes" id="UP000587586">
    <property type="component" value="Unassembled WGS sequence"/>
</dbReference>
<dbReference type="RefSeq" id="WP_183360876.1">
    <property type="nucleotide sequence ID" value="NZ_BLXZ01000003.1"/>
</dbReference>
<keyword evidence="1" id="KW-1133">Transmembrane helix</keyword>
<reference evidence="3" key="1">
    <citation type="submission" date="2020-06" db="EMBL/GenBank/DDBJ databases">
        <title>Draft genomic sequecing of Geomonas sp. Red745.</title>
        <authorList>
            <person name="Itoh H."/>
            <person name="Xu Z.X."/>
            <person name="Ushijima N."/>
            <person name="Masuda Y."/>
            <person name="Shiratori Y."/>
            <person name="Senoo K."/>
        </authorList>
    </citation>
    <scope>NUCLEOTIDE SEQUENCE [LARGE SCALE GENOMIC DNA]</scope>
    <source>
        <strain evidence="3">Red745</strain>
    </source>
</reference>
<proteinExistence type="predicted"/>
<name>A0A6V8N6Y9_9BACT</name>
<feature type="transmembrane region" description="Helical" evidence="1">
    <location>
        <begin position="241"/>
        <end position="264"/>
    </location>
</feature>
<keyword evidence="3" id="KW-1185">Reference proteome</keyword>
<sequence length="270" mass="31230">MGAFVEHEFKKGFILDEGRLRKIYEIITARLAKLEPPLTCAFNVYRGDSYSYTTSLIDDVISEDNNDWRKISMLDIVVKEKGVIDFELEFSKNGTRLNITGEDRDTVFLLYSDIREYVVNELSVGWRPPEWLDQFIFFIAMSGSLVWFAFNLGQDMPASNPTVVTNILKSSDIHAKLNFLISDSQSRTFNRWSQFWPIIIPFALAMISIGKIPEKTLSIIFPSNEFIFGKMRQNYEKRRKLIQNVFWVVIVGLIVSVVAGFLVWRVTLNK</sequence>
<keyword evidence="1" id="KW-0472">Membrane</keyword>